<name>A0A8D0Y4P8_PIG</name>
<feature type="transmembrane region" description="Helical" evidence="1">
    <location>
        <begin position="122"/>
        <end position="142"/>
    </location>
</feature>
<reference evidence="2" key="1">
    <citation type="submission" date="2025-08" db="UniProtKB">
        <authorList>
            <consortium name="Ensembl"/>
        </authorList>
    </citation>
    <scope>IDENTIFICATION</scope>
</reference>
<dbReference type="AlphaFoldDB" id="A0A8D0Y4P8"/>
<sequence>MVNGIASLISLSDLSLLVYRNAVDLCVLILYPVTLPNSWMSSNSFLVESLGFSRYNIMSSANSDGFTSSSPIWIPFISFSSLIAVAQTSKTMLNSSGKGRHPYLVPDLIGNSFSFAPLRMMLTGFVIYGLYYVKVGCLYAHFLESFSQKWVLDFVKGFFCRY</sequence>
<protein>
    <submittedName>
        <fullName evidence="2">Uncharacterized protein</fullName>
    </submittedName>
</protein>
<proteinExistence type="predicted"/>
<evidence type="ECO:0000313" key="2">
    <source>
        <dbReference type="Ensembl" id="ENSSSCP00030043739.1"/>
    </source>
</evidence>
<organism evidence="2 3">
    <name type="scientific">Sus scrofa</name>
    <name type="common">Pig</name>
    <dbReference type="NCBI Taxonomy" id="9823"/>
    <lineage>
        <taxon>Eukaryota</taxon>
        <taxon>Metazoa</taxon>
        <taxon>Chordata</taxon>
        <taxon>Craniata</taxon>
        <taxon>Vertebrata</taxon>
        <taxon>Euteleostomi</taxon>
        <taxon>Mammalia</taxon>
        <taxon>Eutheria</taxon>
        <taxon>Laurasiatheria</taxon>
        <taxon>Artiodactyla</taxon>
        <taxon>Suina</taxon>
        <taxon>Suidae</taxon>
        <taxon>Sus</taxon>
    </lineage>
</organism>
<keyword evidence="1" id="KW-1133">Transmembrane helix</keyword>
<dbReference type="Ensembl" id="ENSSSCT00030094934.1">
    <property type="protein sequence ID" value="ENSSSCP00030043739.1"/>
    <property type="gene ID" value="ENSSSCG00030067905.1"/>
</dbReference>
<keyword evidence="1" id="KW-0812">Transmembrane</keyword>
<accession>A0A8D0Y4P8</accession>
<dbReference type="Proteomes" id="UP000694570">
    <property type="component" value="Unplaced"/>
</dbReference>
<keyword evidence="1" id="KW-0472">Membrane</keyword>
<evidence type="ECO:0000313" key="3">
    <source>
        <dbReference type="Proteomes" id="UP000694570"/>
    </source>
</evidence>
<evidence type="ECO:0000256" key="1">
    <source>
        <dbReference type="SAM" id="Phobius"/>
    </source>
</evidence>